<dbReference type="SUPFAM" id="SSF55729">
    <property type="entry name" value="Acyl-CoA N-acyltransferases (Nat)"/>
    <property type="match status" value="1"/>
</dbReference>
<name>A0A0T5P8J0_9RHOB</name>
<evidence type="ECO:0000259" key="3">
    <source>
        <dbReference type="PROSITE" id="PS51186"/>
    </source>
</evidence>
<protein>
    <submittedName>
        <fullName evidence="5">Putative acetyltransferase</fullName>
    </submittedName>
</protein>
<keyword evidence="2" id="KW-0012">Acyltransferase</keyword>
<dbReference type="PROSITE" id="PS51186">
    <property type="entry name" value="GNAT"/>
    <property type="match status" value="1"/>
</dbReference>
<feature type="domain" description="N-acetyltransferase" evidence="3">
    <location>
        <begin position="3"/>
        <end position="152"/>
    </location>
</feature>
<evidence type="ECO:0000256" key="2">
    <source>
        <dbReference type="ARBA" id="ARBA00023315"/>
    </source>
</evidence>
<evidence type="ECO:0000313" key="4">
    <source>
        <dbReference type="EMBL" id="KRS17563.1"/>
    </source>
</evidence>
<reference evidence="5 7" key="2">
    <citation type="submission" date="2018-08" db="EMBL/GenBank/DDBJ databases">
        <title>Genetic Globetrotter - A new plasmid hitch-hiking vast phylogenetic and geographic distances.</title>
        <authorList>
            <person name="Vollmers J."/>
            <person name="Petersen J."/>
        </authorList>
    </citation>
    <scope>NUCLEOTIDE SEQUENCE [LARGE SCALE GENOMIC DNA]</scope>
    <source>
        <strain evidence="5 7">DSM 26383</strain>
    </source>
</reference>
<keyword evidence="6" id="KW-1185">Reference proteome</keyword>
<dbReference type="InterPro" id="IPR016181">
    <property type="entry name" value="Acyl_CoA_acyltransferase"/>
</dbReference>
<evidence type="ECO:0000256" key="1">
    <source>
        <dbReference type="ARBA" id="ARBA00022679"/>
    </source>
</evidence>
<organism evidence="4 6">
    <name type="scientific">Roseovarius indicus</name>
    <dbReference type="NCBI Taxonomy" id="540747"/>
    <lineage>
        <taxon>Bacteria</taxon>
        <taxon>Pseudomonadati</taxon>
        <taxon>Pseudomonadota</taxon>
        <taxon>Alphaproteobacteria</taxon>
        <taxon>Rhodobacterales</taxon>
        <taxon>Roseobacteraceae</taxon>
        <taxon>Roseovarius</taxon>
    </lineage>
</organism>
<dbReference type="AlphaFoldDB" id="A0A0T5P8J0"/>
<dbReference type="KEGG" id="rid:RIdsm_02447"/>
<dbReference type="EMBL" id="LAXI01000007">
    <property type="protein sequence ID" value="KRS17563.1"/>
    <property type="molecule type" value="Genomic_DNA"/>
</dbReference>
<dbReference type="Proteomes" id="UP000325785">
    <property type="component" value="Chromosome"/>
</dbReference>
<keyword evidence="1 5" id="KW-0808">Transferase</keyword>
<dbReference type="Gene3D" id="3.40.630.30">
    <property type="match status" value="1"/>
</dbReference>
<evidence type="ECO:0000313" key="7">
    <source>
        <dbReference type="Proteomes" id="UP000325785"/>
    </source>
</evidence>
<sequence length="152" mass="16551">MPITLSSPSAADLPEMSALCLRSKAYWGYDAVFMAACRDELTLTDHDIETSALTAAWRDGGLAGVAQVKPEENGAEIWKLFVDPPHMGTGVGRQLFDWCVAEARKLDAAELRIEADPEAVPFYQRMGARMAGSAPSGSIPGRRLPLLRYALR</sequence>
<dbReference type="OrthoDB" id="9806849at2"/>
<dbReference type="CDD" id="cd04301">
    <property type="entry name" value="NAT_SF"/>
    <property type="match status" value="1"/>
</dbReference>
<dbReference type="PANTHER" id="PTHR43877:SF2">
    <property type="entry name" value="AMINOALKYLPHOSPHONATE N-ACETYLTRANSFERASE-RELATED"/>
    <property type="match status" value="1"/>
</dbReference>
<dbReference type="EMBL" id="CP031598">
    <property type="protein sequence ID" value="QEW26647.1"/>
    <property type="molecule type" value="Genomic_DNA"/>
</dbReference>
<accession>A0A0T5P8J0</accession>
<dbReference type="InterPro" id="IPR050832">
    <property type="entry name" value="Bact_Acetyltransf"/>
</dbReference>
<dbReference type="InterPro" id="IPR000182">
    <property type="entry name" value="GNAT_dom"/>
</dbReference>
<gene>
    <name evidence="5" type="ORF">RIdsm_02447</name>
    <name evidence="4" type="ORF">XM52_13285</name>
</gene>
<dbReference type="Pfam" id="PF13673">
    <property type="entry name" value="Acetyltransf_10"/>
    <property type="match status" value="1"/>
</dbReference>
<dbReference type="GO" id="GO:0016747">
    <property type="term" value="F:acyltransferase activity, transferring groups other than amino-acyl groups"/>
    <property type="evidence" value="ECO:0007669"/>
    <property type="project" value="InterPro"/>
</dbReference>
<evidence type="ECO:0000313" key="6">
    <source>
        <dbReference type="Proteomes" id="UP000051401"/>
    </source>
</evidence>
<evidence type="ECO:0000313" key="5">
    <source>
        <dbReference type="EMBL" id="QEW26647.1"/>
    </source>
</evidence>
<dbReference type="PATRIC" id="fig|540747.5.peg.5693"/>
<proteinExistence type="predicted"/>
<reference evidence="4 6" key="1">
    <citation type="submission" date="2015-04" db="EMBL/GenBank/DDBJ databases">
        <title>The draft genome sequence of Roseovarius indicus B108T.</title>
        <authorList>
            <person name="Li G."/>
            <person name="Lai Q."/>
            <person name="Shao Z."/>
            <person name="Yan P."/>
        </authorList>
    </citation>
    <scope>NUCLEOTIDE SEQUENCE [LARGE SCALE GENOMIC DNA]</scope>
    <source>
        <strain evidence="4 6">B108</strain>
    </source>
</reference>
<dbReference type="PANTHER" id="PTHR43877">
    <property type="entry name" value="AMINOALKYLPHOSPHONATE N-ACETYLTRANSFERASE-RELATED-RELATED"/>
    <property type="match status" value="1"/>
</dbReference>
<dbReference type="STRING" id="540747.SAMN04488031_101895"/>
<dbReference type="Proteomes" id="UP000051401">
    <property type="component" value="Unassembled WGS sequence"/>
</dbReference>